<dbReference type="Proteomes" id="UP000184428">
    <property type="component" value="Unassembled WGS sequence"/>
</dbReference>
<feature type="region of interest" description="Disordered" evidence="1">
    <location>
        <begin position="113"/>
        <end position="297"/>
    </location>
</feature>
<feature type="region of interest" description="Disordered" evidence="1">
    <location>
        <begin position="336"/>
        <end position="370"/>
    </location>
</feature>
<protein>
    <submittedName>
        <fullName evidence="2">Uncharacterized protein</fullName>
    </submittedName>
</protein>
<dbReference type="EMBL" id="FRDM01000028">
    <property type="protein sequence ID" value="SHN86026.1"/>
    <property type="molecule type" value="Genomic_DNA"/>
</dbReference>
<gene>
    <name evidence="2" type="ORF">SAMN05660350_03863</name>
</gene>
<feature type="region of interest" description="Disordered" evidence="1">
    <location>
        <begin position="1"/>
        <end position="26"/>
    </location>
</feature>
<name>A0A1M7UT05_9ACTN</name>
<dbReference type="AlphaFoldDB" id="A0A1M7UT05"/>
<evidence type="ECO:0000313" key="2">
    <source>
        <dbReference type="EMBL" id="SHN86026.1"/>
    </source>
</evidence>
<evidence type="ECO:0000313" key="3">
    <source>
        <dbReference type="Proteomes" id="UP000184428"/>
    </source>
</evidence>
<feature type="compositionally biased region" description="Polar residues" evidence="1">
    <location>
        <begin position="275"/>
        <end position="284"/>
    </location>
</feature>
<evidence type="ECO:0000256" key="1">
    <source>
        <dbReference type="SAM" id="MobiDB-lite"/>
    </source>
</evidence>
<accession>A0A1M7UT05</accession>
<feature type="compositionally biased region" description="Low complexity" evidence="1">
    <location>
        <begin position="239"/>
        <end position="251"/>
    </location>
</feature>
<organism evidence="2 3">
    <name type="scientific">Geodermatophilus obscurus</name>
    <dbReference type="NCBI Taxonomy" id="1861"/>
    <lineage>
        <taxon>Bacteria</taxon>
        <taxon>Bacillati</taxon>
        <taxon>Actinomycetota</taxon>
        <taxon>Actinomycetes</taxon>
        <taxon>Geodermatophilales</taxon>
        <taxon>Geodermatophilaceae</taxon>
        <taxon>Geodermatophilus</taxon>
    </lineage>
</organism>
<sequence length="461" mass="49994">MSTRRPMRAGEERLGTATSAGNRGRGQLRQLAAVRGVGSALLGHRPGVSTAVLLVRSAARCEPRGRRAPPGRAQYPVDERVAGPEGLVVQPEWSGGVKRLRACSQRRGLPWAALSEGAPLPPPPGPGGLHPPQATMEQSPTAPGFQGGGRRGVAGDDDDHAPVLCCDQDPRSSIRSPTGRPSAAACGRRRSGRSTTPPWPHGAAGPRSPSDDAARCTIRKSPASPLRPSTSGQRRRSRTSSTAAMSCTSPTSPRPARRRREGSSLARRVSPARASPTSRWSSYAGQPRSAMRSTSTASFSSRYVVLMRLLKPGIPGRANMMSDTFGNVAKGTTSQGWKLSATETEDCGRETRESREAHLKTSDPAENGSGWRSHPAFAGNGASVIHQHGFITESAPDLQLCRWTRRRWLARRGLVVNFLRALRWAIQVPYRRWCHLWWPMPAPRHGPPVQHSMRWWSSLPR</sequence>
<proteinExistence type="predicted"/>
<reference evidence="2 3" key="1">
    <citation type="submission" date="2016-12" db="EMBL/GenBank/DDBJ databases">
        <authorList>
            <person name="Song W.-J."/>
            <person name="Kurnit D.M."/>
        </authorList>
    </citation>
    <scope>NUCLEOTIDE SEQUENCE [LARGE SCALE GENOMIC DNA]</scope>
    <source>
        <strain evidence="2 3">DSM 43162</strain>
    </source>
</reference>
<feature type="compositionally biased region" description="Basic and acidic residues" evidence="1">
    <location>
        <begin position="346"/>
        <end position="363"/>
    </location>
</feature>